<name>A0ABT2F905_9STRE</name>
<organism evidence="1 2">
    <name type="scientific">Streptococcus sciuri</name>
    <dbReference type="NCBI Taxonomy" id="2973939"/>
    <lineage>
        <taxon>Bacteria</taxon>
        <taxon>Bacillati</taxon>
        <taxon>Bacillota</taxon>
        <taxon>Bacilli</taxon>
        <taxon>Lactobacillales</taxon>
        <taxon>Streptococcaceae</taxon>
        <taxon>Streptococcus</taxon>
    </lineage>
</organism>
<proteinExistence type="predicted"/>
<evidence type="ECO:0000313" key="2">
    <source>
        <dbReference type="Proteomes" id="UP001206548"/>
    </source>
</evidence>
<protein>
    <submittedName>
        <fullName evidence="1">YceD family protein</fullName>
    </submittedName>
</protein>
<sequence>MLALAEIRKQVAGLTFDVTLDLSDVLKQRNTDIIAVDDIRAVGLATYDDGLYLLHYQLTYRIVLPSSRSMQPVTLVEKEVVDEVFIEKSHLTSKKEFVEQNLALVLESDSIDLKESVVDNILLAIPLRILTDEEVTEESMPSGQNWTVMTEEQYRSLQAKKRNETNPFSNLAGLFED</sequence>
<accession>A0ABT2F905</accession>
<keyword evidence="2" id="KW-1185">Reference proteome</keyword>
<dbReference type="EMBL" id="JANUXX010000010">
    <property type="protein sequence ID" value="MCS4488857.1"/>
    <property type="molecule type" value="Genomic_DNA"/>
</dbReference>
<dbReference type="Pfam" id="PF02620">
    <property type="entry name" value="YceD"/>
    <property type="match status" value="1"/>
</dbReference>
<dbReference type="Proteomes" id="UP001206548">
    <property type="component" value="Unassembled WGS sequence"/>
</dbReference>
<gene>
    <name evidence="1" type="ORF">NXS10_07810</name>
</gene>
<evidence type="ECO:0000313" key="1">
    <source>
        <dbReference type="EMBL" id="MCS4488857.1"/>
    </source>
</evidence>
<comment type="caution">
    <text evidence="1">The sequence shown here is derived from an EMBL/GenBank/DDBJ whole genome shotgun (WGS) entry which is preliminary data.</text>
</comment>
<dbReference type="InterPro" id="IPR003772">
    <property type="entry name" value="YceD"/>
</dbReference>
<dbReference type="RefSeq" id="WP_259139304.1">
    <property type="nucleotide sequence ID" value="NZ_JANUXX010000010.1"/>
</dbReference>
<reference evidence="1 2" key="1">
    <citation type="journal article" date="2023" name="Int. J. Syst. Evol. Microbiol.">
        <title>Streptococcus sciuri sp. nov., Staphylococcus marylandisciuri sp. nov. and Staphylococcus americanisciuri sp. nov., isolated from faeces of eastern grey squirrel (Sciurus carolinensis).</title>
        <authorList>
            <person name="Volokhov D.V."/>
            <person name="Zagorodnyaya T.A."/>
            <person name="Furtak V.A."/>
            <person name="Nattanmai G."/>
            <person name="Randall L."/>
            <person name="Jose S."/>
            <person name="Gao Y."/>
            <person name="Eisenberg T."/>
            <person name="Delmonte P."/>
            <person name="Blom J."/>
            <person name="Mitchell K.K."/>
        </authorList>
    </citation>
    <scope>NUCLEOTIDE SEQUENCE [LARGE SCALE GENOMIC DNA]</scope>
    <source>
        <strain evidence="1 2">SQ9-PEA</strain>
    </source>
</reference>